<feature type="compositionally biased region" description="Polar residues" evidence="1">
    <location>
        <begin position="34"/>
        <end position="43"/>
    </location>
</feature>
<dbReference type="AlphaFoldDB" id="A0A1Q9DCW0"/>
<keyword evidence="3" id="KW-1185">Reference proteome</keyword>
<reference evidence="2 3" key="1">
    <citation type="submission" date="2016-02" db="EMBL/GenBank/DDBJ databases">
        <title>Genome analysis of coral dinoflagellate symbionts highlights evolutionary adaptations to a symbiotic lifestyle.</title>
        <authorList>
            <person name="Aranda M."/>
            <person name="Li Y."/>
            <person name="Liew Y.J."/>
            <person name="Baumgarten S."/>
            <person name="Simakov O."/>
            <person name="Wilson M."/>
            <person name="Piel J."/>
            <person name="Ashoor H."/>
            <person name="Bougouffa S."/>
            <person name="Bajic V.B."/>
            <person name="Ryu T."/>
            <person name="Ravasi T."/>
            <person name="Bayer T."/>
            <person name="Micklem G."/>
            <person name="Kim H."/>
            <person name="Bhak J."/>
            <person name="Lajeunesse T.C."/>
            <person name="Voolstra C.R."/>
        </authorList>
    </citation>
    <scope>NUCLEOTIDE SEQUENCE [LARGE SCALE GENOMIC DNA]</scope>
    <source>
        <strain evidence="2 3">CCMP2467</strain>
    </source>
</reference>
<comment type="caution">
    <text evidence="2">The sequence shown here is derived from an EMBL/GenBank/DDBJ whole genome shotgun (WGS) entry which is preliminary data.</text>
</comment>
<dbReference type="OrthoDB" id="435668at2759"/>
<accession>A0A1Q9DCW0</accession>
<evidence type="ECO:0000313" key="3">
    <source>
        <dbReference type="Proteomes" id="UP000186817"/>
    </source>
</evidence>
<dbReference type="EMBL" id="LSRX01000598">
    <property type="protein sequence ID" value="OLP92977.1"/>
    <property type="molecule type" value="Genomic_DNA"/>
</dbReference>
<protein>
    <submittedName>
        <fullName evidence="2">Uncharacterized protein</fullName>
    </submittedName>
</protein>
<name>A0A1Q9DCW0_SYMMI</name>
<proteinExistence type="predicted"/>
<feature type="compositionally biased region" description="Low complexity" evidence="1">
    <location>
        <begin position="14"/>
        <end position="30"/>
    </location>
</feature>
<feature type="region of interest" description="Disordered" evidence="1">
    <location>
        <begin position="479"/>
        <end position="523"/>
    </location>
</feature>
<feature type="compositionally biased region" description="Acidic residues" evidence="1">
    <location>
        <begin position="484"/>
        <end position="504"/>
    </location>
</feature>
<feature type="region of interest" description="Disordered" evidence="1">
    <location>
        <begin position="1"/>
        <end position="43"/>
    </location>
</feature>
<evidence type="ECO:0000256" key="1">
    <source>
        <dbReference type="SAM" id="MobiDB-lite"/>
    </source>
</evidence>
<organism evidence="2 3">
    <name type="scientific">Symbiodinium microadriaticum</name>
    <name type="common">Dinoflagellate</name>
    <name type="synonym">Zooxanthella microadriatica</name>
    <dbReference type="NCBI Taxonomy" id="2951"/>
    <lineage>
        <taxon>Eukaryota</taxon>
        <taxon>Sar</taxon>
        <taxon>Alveolata</taxon>
        <taxon>Dinophyceae</taxon>
        <taxon>Suessiales</taxon>
        <taxon>Symbiodiniaceae</taxon>
        <taxon>Symbiodinium</taxon>
    </lineage>
</organism>
<sequence length="523" mass="56894">MEWFTGSKTETREAANSTTPPAATTPSEAPQPGTAPSQQEMVKGTKSITTEVATAVLPEEGIHPSWSHENQLNLFYGLYSLSFNSGFDFFLEANNLLDSDHPFEKVLPRGAEKIMAKIPAKTELLSMDMDKLMTTKGLKMKNMIILKEIDWTAELKGELRDVKWMASSKKVQAAYADSLPRMVEVHRTGPGYLYRSGDGLLVEVVESADRRFEERTTTEYHAAVKAVAGQAAVAGTAGRRLKKTTATSGEAFCAGFCNGCMATCCGCCQLCCPRCCPPKCDCFKCPPCHINCPQCCKCPPCCTCCKCPPCCKPCVDCFAACGCKFAFSETAYEYQPGTAGRAGVKAVAGRDSYVEVKIEKVYMVDPVPCWRVTLMSADPLHSHPMARVAIKNKSLVDQKTPWVYVIDLSLENSGQEVFNLVASLRAAPTRQRLSLEHLPEEVTYTDAPVVFQSVVPQNARVNPLASTWQSSAVAFGGFGKHDEAEGEEGTNADATTADEEGAEGEEGKKRPDGPDQDFPESKV</sequence>
<dbReference type="Proteomes" id="UP000186817">
    <property type="component" value="Unassembled WGS sequence"/>
</dbReference>
<gene>
    <name evidence="2" type="ORF">AK812_SmicGene25161</name>
</gene>
<evidence type="ECO:0000313" key="2">
    <source>
        <dbReference type="EMBL" id="OLP92977.1"/>
    </source>
</evidence>
<feature type="compositionally biased region" description="Basic and acidic residues" evidence="1">
    <location>
        <begin position="505"/>
        <end position="523"/>
    </location>
</feature>